<organism evidence="4 5">
    <name type="scientific">Chlamydomonas eustigma</name>
    <dbReference type="NCBI Taxonomy" id="1157962"/>
    <lineage>
        <taxon>Eukaryota</taxon>
        <taxon>Viridiplantae</taxon>
        <taxon>Chlorophyta</taxon>
        <taxon>core chlorophytes</taxon>
        <taxon>Chlorophyceae</taxon>
        <taxon>CS clade</taxon>
        <taxon>Chlamydomonadales</taxon>
        <taxon>Chlamydomonadaceae</taxon>
        <taxon>Chlamydomonas</taxon>
    </lineage>
</organism>
<dbReference type="InterPro" id="IPR003347">
    <property type="entry name" value="JmjC_dom"/>
</dbReference>
<gene>
    <name evidence="4" type="ORF">CEUSTIGMA_g7946.t1</name>
</gene>
<accession>A0A250XBQ2</accession>
<dbReference type="Proteomes" id="UP000232323">
    <property type="component" value="Unassembled WGS sequence"/>
</dbReference>
<evidence type="ECO:0000256" key="1">
    <source>
        <dbReference type="SAM" id="MobiDB-lite"/>
    </source>
</evidence>
<feature type="compositionally biased region" description="Basic residues" evidence="1">
    <location>
        <begin position="545"/>
        <end position="559"/>
    </location>
</feature>
<proteinExistence type="predicted"/>
<feature type="compositionally biased region" description="Polar residues" evidence="1">
    <location>
        <begin position="745"/>
        <end position="754"/>
    </location>
</feature>
<dbReference type="SUPFAM" id="SSF51197">
    <property type="entry name" value="Clavaminate synthase-like"/>
    <property type="match status" value="1"/>
</dbReference>
<dbReference type="SMART" id="SM00558">
    <property type="entry name" value="JmjC"/>
    <property type="match status" value="1"/>
</dbReference>
<keyword evidence="5" id="KW-1185">Reference proteome</keyword>
<dbReference type="Gene3D" id="2.60.120.650">
    <property type="entry name" value="Cupin"/>
    <property type="match status" value="1"/>
</dbReference>
<dbReference type="GO" id="GO:0051864">
    <property type="term" value="F:histone H3K36 demethylase activity"/>
    <property type="evidence" value="ECO:0007669"/>
    <property type="project" value="TreeGrafter"/>
</dbReference>
<comment type="caution">
    <text evidence="4">The sequence shown here is derived from an EMBL/GenBank/DDBJ whole genome shotgun (WGS) entry which is preliminary data.</text>
</comment>
<evidence type="ECO:0000313" key="4">
    <source>
        <dbReference type="EMBL" id="GAX80508.1"/>
    </source>
</evidence>
<dbReference type="InterPro" id="IPR003349">
    <property type="entry name" value="JmjN"/>
</dbReference>
<name>A0A250XBQ2_9CHLO</name>
<feature type="region of interest" description="Disordered" evidence="1">
    <location>
        <begin position="735"/>
        <end position="788"/>
    </location>
</feature>
<dbReference type="PROSITE" id="PS51183">
    <property type="entry name" value="JMJN"/>
    <property type="match status" value="1"/>
</dbReference>
<evidence type="ECO:0000313" key="5">
    <source>
        <dbReference type="Proteomes" id="UP000232323"/>
    </source>
</evidence>
<sequence>MSHKRNAQNVPTFYPTIEDMNKPFEAFIEKHENKIGAVGLAKIVPPVSWNPRLSDITYESEPDVTIERCIKQVATGSRGLYRFLLVEQKPMSLKDTFMPHALAEDNQPGSSDPAEVERKYWRTVGIRPPLYGADILGSLFDKHCRGWTLQNLDTMLSRTLRESGHDLPGVSSPYLYYGMWRSTFAWHCEDLDLYSVNYLHYGASKHWYCIPPEYRVRFENLVKSLLPDIFKACPEFMRHKELLISPQMLDLHNIPYVKAVQGPRDFMITFPGAYHAGFNAGFNCAESVNFGTRRWIPIGARAGVCKCSPDSVKIDMRLFRHLVPIKDLPPDLLIDTSDDEMEELSEQVEKERVAEIVQGQAPDAAAADDNDEDVKKGSLVLRSKHSRNCRTSHHLQQGRASAYERELAQPAAFRACQCSYARDRKLYSENVKPEQVEKDQYRSQTKSKVAPEKVMGGKTLVYDDGCEPGCEDSEEEEEEEDVELSPSSSDYMAPEHCSEEDDDDDVSMGKGSFRLTGTSARGKDRCAKATKRGSGSGGATTVQGRGRKKGTVQQHKGKTVVKAGSVGKLLVRTASGSGKPSRRHKARWKGAGEVKEEEAAGIKGYKVSQRCLHGKNGVEVVEDVSRAVEGEEVVEAPPTPFATTGVESGVCTAAELLVGSSRSQRSGASRGAVAVSVVERVLNKGNKVLQEDHSGAVLMRSRRLQLKQSHGKSLKYDVFDSCGFDLKEEDKLCEGSQHPVAESHGGSTEAASRSSGKESPVMRFHATGEPRGGTARATRKRCQYPSEPEGLLKEAAKGSRGSNKRLKLANNLTPAAAQAVQAVPANVLPSPDTVSVGSANGKVVRPSSEVGIRPSPLRKDLRLTAGLAESENLKQVSSNGTDGRPGSFLGRLSRRIRLTWKIVEGLQQHKGMLCGAF</sequence>
<feature type="region of interest" description="Disordered" evidence="1">
    <location>
        <begin position="573"/>
        <end position="592"/>
    </location>
</feature>
<protein>
    <recommendedName>
        <fullName evidence="6">JmjC domain-containing protein</fullName>
    </recommendedName>
</protein>
<dbReference type="GO" id="GO:0005634">
    <property type="term" value="C:nucleus"/>
    <property type="evidence" value="ECO:0007669"/>
    <property type="project" value="TreeGrafter"/>
</dbReference>
<evidence type="ECO:0000259" key="2">
    <source>
        <dbReference type="PROSITE" id="PS51183"/>
    </source>
</evidence>
<dbReference type="GO" id="GO:0032454">
    <property type="term" value="F:histone H3K9 demethylase activity"/>
    <property type="evidence" value="ECO:0007669"/>
    <property type="project" value="TreeGrafter"/>
</dbReference>
<evidence type="ECO:0000259" key="3">
    <source>
        <dbReference type="PROSITE" id="PS51184"/>
    </source>
</evidence>
<dbReference type="GO" id="GO:0010468">
    <property type="term" value="P:regulation of gene expression"/>
    <property type="evidence" value="ECO:0007669"/>
    <property type="project" value="TreeGrafter"/>
</dbReference>
<feature type="region of interest" description="Disordered" evidence="1">
    <location>
        <begin position="464"/>
        <end position="559"/>
    </location>
</feature>
<dbReference type="PANTHER" id="PTHR10694">
    <property type="entry name" value="LYSINE-SPECIFIC DEMETHYLASE"/>
    <property type="match status" value="1"/>
</dbReference>
<dbReference type="PANTHER" id="PTHR10694:SF7">
    <property type="entry name" value="[HISTONE H3]-TRIMETHYL-L-LYSINE(9) DEMETHYLASE"/>
    <property type="match status" value="1"/>
</dbReference>
<dbReference type="PROSITE" id="PS51184">
    <property type="entry name" value="JMJC"/>
    <property type="match status" value="1"/>
</dbReference>
<dbReference type="STRING" id="1157962.A0A250XBQ2"/>
<dbReference type="Pfam" id="PF02373">
    <property type="entry name" value="JmjC"/>
    <property type="match status" value="1"/>
</dbReference>
<feature type="compositionally biased region" description="Acidic residues" evidence="1">
    <location>
        <begin position="464"/>
        <end position="483"/>
    </location>
</feature>
<feature type="domain" description="JmjN" evidence="2">
    <location>
        <begin position="10"/>
        <end position="52"/>
    </location>
</feature>
<reference evidence="4 5" key="1">
    <citation type="submission" date="2017-08" db="EMBL/GenBank/DDBJ databases">
        <title>Acidophilic green algal genome provides insights into adaptation to an acidic environment.</title>
        <authorList>
            <person name="Hirooka S."/>
            <person name="Hirose Y."/>
            <person name="Kanesaki Y."/>
            <person name="Higuchi S."/>
            <person name="Fujiwara T."/>
            <person name="Onuma R."/>
            <person name="Era A."/>
            <person name="Ohbayashi R."/>
            <person name="Uzuka A."/>
            <person name="Nozaki H."/>
            <person name="Yoshikawa H."/>
            <person name="Miyagishima S.Y."/>
        </authorList>
    </citation>
    <scope>NUCLEOTIDE SEQUENCE [LARGE SCALE GENOMIC DNA]</scope>
    <source>
        <strain evidence="4 5">NIES-2499</strain>
    </source>
</reference>
<dbReference type="SMART" id="SM00545">
    <property type="entry name" value="JmjN"/>
    <property type="match status" value="1"/>
</dbReference>
<dbReference type="EMBL" id="BEGY01000053">
    <property type="protein sequence ID" value="GAX80508.1"/>
    <property type="molecule type" value="Genomic_DNA"/>
</dbReference>
<dbReference type="AlphaFoldDB" id="A0A250XBQ2"/>
<evidence type="ECO:0008006" key="6">
    <source>
        <dbReference type="Google" id="ProtNLM"/>
    </source>
</evidence>
<feature type="domain" description="JmjC" evidence="3">
    <location>
        <begin position="145"/>
        <end position="307"/>
    </location>
</feature>
<dbReference type="OrthoDB" id="9547406at2759"/>
<dbReference type="GO" id="GO:0000785">
    <property type="term" value="C:chromatin"/>
    <property type="evidence" value="ECO:0007669"/>
    <property type="project" value="TreeGrafter"/>
</dbReference>